<dbReference type="AlphaFoldDB" id="A0A2A2HCN0"/>
<dbReference type="EC" id="1.2.1.58" evidence="4"/>
<dbReference type="GO" id="GO:0047553">
    <property type="term" value="F:2-oxoglutarate synthase activity"/>
    <property type="evidence" value="ECO:0007669"/>
    <property type="project" value="UniProtKB-EC"/>
</dbReference>
<dbReference type="InterPro" id="IPR052554">
    <property type="entry name" value="2-oxoglutarate_synth_KorC"/>
</dbReference>
<dbReference type="Pfam" id="PF01558">
    <property type="entry name" value="POR"/>
    <property type="match status" value="1"/>
</dbReference>
<accession>A0A2A2HCN0</accession>
<dbReference type="OrthoDB" id="18183at2157"/>
<proteinExistence type="predicted"/>
<evidence type="ECO:0000313" key="5">
    <source>
        <dbReference type="Proteomes" id="UP000217528"/>
    </source>
</evidence>
<dbReference type="Proteomes" id="UP000246004">
    <property type="component" value="Unassembled WGS sequence"/>
</dbReference>
<dbReference type="Proteomes" id="UP000217528">
    <property type="component" value="Unassembled WGS sequence"/>
</dbReference>
<dbReference type="NCBIfam" id="NF006323">
    <property type="entry name" value="PRK08537.1"/>
    <property type="match status" value="1"/>
</dbReference>
<comment type="caution">
    <text evidence="3">The sequence shown here is derived from an EMBL/GenBank/DDBJ whole genome shotgun (WGS) entry which is preliminary data.</text>
</comment>
<evidence type="ECO:0000313" key="4">
    <source>
        <dbReference type="EMBL" id="PWL09042.1"/>
    </source>
</evidence>
<evidence type="ECO:0000313" key="3">
    <source>
        <dbReference type="EMBL" id="PAV07115.1"/>
    </source>
</evidence>
<dbReference type="RefSeq" id="WP_095608781.1">
    <property type="nucleotide sequence ID" value="NZ_CAUHCB010000009.1"/>
</dbReference>
<evidence type="ECO:0000256" key="1">
    <source>
        <dbReference type="ARBA" id="ARBA00023002"/>
    </source>
</evidence>
<evidence type="ECO:0000259" key="2">
    <source>
        <dbReference type="Pfam" id="PF01558"/>
    </source>
</evidence>
<dbReference type="GO" id="GO:0047110">
    <property type="term" value="F:phenylglyoxylate dehydrogenase (acylating) activity"/>
    <property type="evidence" value="ECO:0007669"/>
    <property type="project" value="UniProtKB-EC"/>
</dbReference>
<keyword evidence="5" id="KW-1185">Reference proteome</keyword>
<dbReference type="PANTHER" id="PTHR42730:SF1">
    <property type="entry name" value="2-OXOGLUTARATE SYNTHASE SUBUNIT KORC"/>
    <property type="match status" value="1"/>
</dbReference>
<dbReference type="EMBL" id="LWMS01000001">
    <property type="protein sequence ID" value="PWL09042.1"/>
    <property type="molecule type" value="Genomic_DNA"/>
</dbReference>
<evidence type="ECO:0000313" key="6">
    <source>
        <dbReference type="Proteomes" id="UP000246004"/>
    </source>
</evidence>
<dbReference type="SUPFAM" id="SSF53323">
    <property type="entry name" value="Pyruvate-ferredoxin oxidoreductase, PFOR, domain III"/>
    <property type="match status" value="1"/>
</dbReference>
<dbReference type="InterPro" id="IPR019752">
    <property type="entry name" value="Pyrv/ketoisovalerate_OxRed_cat"/>
</dbReference>
<organism evidence="3 5">
    <name type="scientific">Methanosphaera cuniculi</name>
    <dbReference type="NCBI Taxonomy" id="1077256"/>
    <lineage>
        <taxon>Archaea</taxon>
        <taxon>Methanobacteriati</taxon>
        <taxon>Methanobacteriota</taxon>
        <taxon>Methanomada group</taxon>
        <taxon>Methanobacteria</taxon>
        <taxon>Methanobacteriales</taxon>
        <taxon>Methanobacteriaceae</taxon>
        <taxon>Methanosphaera</taxon>
    </lineage>
</organism>
<dbReference type="PANTHER" id="PTHR42730">
    <property type="entry name" value="2-OXOGLUTARATE SYNTHASE SUBUNIT KORC"/>
    <property type="match status" value="1"/>
</dbReference>
<reference evidence="4 6" key="1">
    <citation type="submission" date="2016-04" db="EMBL/GenBank/DDBJ databases">
        <title>Genome sequence of Methanosphaera cuniculi DSM 4103.</title>
        <authorList>
            <person name="Poehlein A."/>
            <person name="Seedorf H."/>
            <person name="Daniel R."/>
        </authorList>
    </citation>
    <scope>NUCLEOTIDE SEQUENCE [LARGE SCALE GENOMIC DNA]</scope>
    <source>
        <strain evidence="4 6">DSM 4103</strain>
    </source>
</reference>
<dbReference type="EC" id="1.2.7.3" evidence="3"/>
<name>A0A2A2HCN0_9EURY</name>
<dbReference type="EMBL" id="LMVN01000021">
    <property type="protein sequence ID" value="PAV07115.1"/>
    <property type="molecule type" value="Genomic_DNA"/>
</dbReference>
<reference evidence="3 5" key="2">
    <citation type="journal article" date="2017" name="BMC Genomics">
        <title>Genomic analysis of methanogenic archaea reveals a shift towards energy conservation.</title>
        <authorList>
            <person name="Gilmore S.P."/>
            <person name="Henske J.K."/>
            <person name="Sexton J.A."/>
            <person name="Solomon K.V."/>
            <person name="Seppala S."/>
            <person name="Yoo J.I."/>
            <person name="Huyett L.M."/>
            <person name="Pressman A."/>
            <person name="Cogan J.Z."/>
            <person name="Kivenson V."/>
            <person name="Peng X."/>
            <person name="Tan Y."/>
            <person name="Valentine D.L."/>
            <person name="O'Malley M.A."/>
        </authorList>
    </citation>
    <scope>NUCLEOTIDE SEQUENCE [LARGE SCALE GENOMIC DNA]</scope>
    <source>
        <strain evidence="3 5">1R-7</strain>
    </source>
</reference>
<keyword evidence="1 3" id="KW-0560">Oxidoreductase</keyword>
<feature type="domain" description="Pyruvate/ketoisovalerate oxidoreductase catalytic" evidence="2">
    <location>
        <begin position="11"/>
        <end position="178"/>
    </location>
</feature>
<protein>
    <submittedName>
        <fullName evidence="3">2-oxoglutarate ferredoxin oxidoreductase subunit gamma</fullName>
        <ecNumber evidence="3">1.2.7.3</ecNumber>
    </submittedName>
    <submittedName>
        <fullName evidence="4">NADH-dependent phenylglyoxylate dehydrogenase subunit gamma</fullName>
        <ecNumber evidence="4">1.2.1.58</ecNumber>
    </submittedName>
</protein>
<dbReference type="Gene3D" id="3.40.920.10">
    <property type="entry name" value="Pyruvate-ferredoxin oxidoreductase, PFOR, domain III"/>
    <property type="match status" value="1"/>
</dbReference>
<dbReference type="InterPro" id="IPR002869">
    <property type="entry name" value="Pyrv_flavodox_OxRed_cen"/>
</dbReference>
<gene>
    <name evidence="4" type="primary">padE_1</name>
    <name evidence="3" type="ORF">ASJ82_05380</name>
    <name evidence="4" type="ORF">MSCUN_00100</name>
</gene>
<sequence>MRKDIRVAGFGGQGILMEGIIIAKAASLYDHIYAVQTQSYGPEARGGASRTEVVISDEKIDYPKIEHPEIFVVMSHEAMLKYITDIKEGAILIVDPDMVQEEDIQDIIEEKHLKYYKSRATQTADQKIGKKIVANIIMLGSFVKATDAITVDAAKQAILDSVPKGTEELNLKAFEEGMNILEKVN</sequence>